<name>A0A1G4AQM1_9PEZI</name>
<protein>
    <submittedName>
        <fullName evidence="4">Uncharacterized protein</fullName>
    </submittedName>
</protein>
<keyword evidence="2" id="KW-0812">Transmembrane</keyword>
<dbReference type="OrthoDB" id="4225201at2759"/>
<feature type="compositionally biased region" description="Basic residues" evidence="1">
    <location>
        <begin position="305"/>
        <end position="324"/>
    </location>
</feature>
<evidence type="ECO:0000256" key="3">
    <source>
        <dbReference type="SAM" id="SignalP"/>
    </source>
</evidence>
<feature type="transmembrane region" description="Helical" evidence="2">
    <location>
        <begin position="503"/>
        <end position="521"/>
    </location>
</feature>
<feature type="compositionally biased region" description="Pro residues" evidence="1">
    <location>
        <begin position="325"/>
        <end position="334"/>
    </location>
</feature>
<feature type="compositionally biased region" description="Low complexity" evidence="1">
    <location>
        <begin position="640"/>
        <end position="653"/>
    </location>
</feature>
<dbReference type="Proteomes" id="UP000176998">
    <property type="component" value="Unassembled WGS sequence"/>
</dbReference>
<feature type="signal peptide" evidence="3">
    <location>
        <begin position="1"/>
        <end position="17"/>
    </location>
</feature>
<sequence length="734" mass="80459">MRGLAQALLLAPVLVGAAPSKIGMEKVNDASPSTFITFDIPPGFNEDQPKPYTLHLEVLEAPSPCAYPNIKVNDNALSQGGHTLGRGTFAGDHDGSTFIASWSATCAGEEQLLRFTLESLSGRTLASDLAFVARFRQTAPAAIIEVAGNVRTSDAHPPPSSVTLPEFGAHKPRPGDDEDGLLEDPPFPPPPHHRVGNHPDNHPGEQQQRPPHHRPGHDNEGGRHHRPEHPKLDEKVLAELDDLECLRHQLRALKHVIHKKESRLAQDHGIFPPSHRGFRSCNSLKCVIDTLMHRVRGGGGGGFHGKGRHPGGRREGHHHGRRPHGPPPSCPGFPFPHHGNHEKGNHTAPPPPGFCHCGPPPREGPPDGPPEGPPEPPRRPHHGPPTPPFDEPPHGSPHGHHGPPPPPPFDGPHDHHGPPPPFDGPGFHGHHGGPPGPPGLPPLGPPHDFEHENPLDHEGPDHRGPHGHHGPPGFPPPGPHHRGPHHRGPHRRPPHRLPLPAKISIAVLLFVGILALLRFGVLSRSSARRHSSRAERRERKHARRALRRDHREARKEARQATLTDFWSRMFVTARAGSGEDEEKQAFIDGRPSISSESERDFETMESMTDEITEFRNAAMLVSEMVAAEERRQRMREQEQQQEQQQQPQQMHCQHQHLMPNHFQRPAIINPPSPTTAFAEYMGDDVLPAYDEHTAPSVIVSDGFSSYSPGSSEYVPSAPSDTASTIDDVLGETKN</sequence>
<feature type="compositionally biased region" description="Basic residues" evidence="1">
    <location>
        <begin position="479"/>
        <end position="495"/>
    </location>
</feature>
<comment type="caution">
    <text evidence="4">The sequence shown here is derived from an EMBL/GenBank/DDBJ whole genome shotgun (WGS) entry which is preliminary data.</text>
</comment>
<keyword evidence="5" id="KW-1185">Reference proteome</keyword>
<dbReference type="AlphaFoldDB" id="A0A1G4AQM1"/>
<dbReference type="RefSeq" id="XP_022468647.1">
    <property type="nucleotide sequence ID" value="XM_022624863.1"/>
</dbReference>
<proteinExistence type="predicted"/>
<feature type="compositionally biased region" description="Pro residues" evidence="1">
    <location>
        <begin position="348"/>
        <end position="375"/>
    </location>
</feature>
<dbReference type="GeneID" id="34566373"/>
<keyword evidence="2" id="KW-0472">Membrane</keyword>
<keyword evidence="2" id="KW-1133">Transmembrane helix</keyword>
<feature type="region of interest" description="Disordered" evidence="1">
    <location>
        <begin position="524"/>
        <end position="558"/>
    </location>
</feature>
<gene>
    <name evidence="4" type="ORF">CORC01_13246</name>
</gene>
<feature type="compositionally biased region" description="Pro residues" evidence="1">
    <location>
        <begin position="434"/>
        <end position="445"/>
    </location>
</feature>
<feature type="compositionally biased region" description="Basic and acidic residues" evidence="1">
    <location>
        <begin position="447"/>
        <end position="464"/>
    </location>
</feature>
<feature type="compositionally biased region" description="Basic residues" evidence="1">
    <location>
        <begin position="538"/>
        <end position="548"/>
    </location>
</feature>
<feature type="compositionally biased region" description="Basic and acidic residues" evidence="1">
    <location>
        <begin position="628"/>
        <end position="638"/>
    </location>
</feature>
<feature type="region of interest" description="Disordered" evidence="1">
    <location>
        <begin position="150"/>
        <end position="229"/>
    </location>
</feature>
<evidence type="ECO:0000256" key="2">
    <source>
        <dbReference type="SAM" id="Phobius"/>
    </source>
</evidence>
<feature type="region of interest" description="Disordered" evidence="1">
    <location>
        <begin position="298"/>
        <end position="497"/>
    </location>
</feature>
<dbReference type="STRING" id="1209926.A0A1G4AQM1"/>
<feature type="compositionally biased region" description="Basic and acidic residues" evidence="1">
    <location>
        <begin position="549"/>
        <end position="558"/>
    </location>
</feature>
<evidence type="ECO:0000313" key="5">
    <source>
        <dbReference type="Proteomes" id="UP000176998"/>
    </source>
</evidence>
<organism evidence="4 5">
    <name type="scientific">Colletotrichum orchidophilum</name>
    <dbReference type="NCBI Taxonomy" id="1209926"/>
    <lineage>
        <taxon>Eukaryota</taxon>
        <taxon>Fungi</taxon>
        <taxon>Dikarya</taxon>
        <taxon>Ascomycota</taxon>
        <taxon>Pezizomycotina</taxon>
        <taxon>Sordariomycetes</taxon>
        <taxon>Hypocreomycetidae</taxon>
        <taxon>Glomerellales</taxon>
        <taxon>Glomerellaceae</taxon>
        <taxon>Colletotrichum</taxon>
    </lineage>
</organism>
<feature type="compositionally biased region" description="Low complexity" evidence="1">
    <location>
        <begin position="699"/>
        <end position="716"/>
    </location>
</feature>
<dbReference type="EMBL" id="MJBS01000184">
    <property type="protein sequence ID" value="OHE91474.1"/>
    <property type="molecule type" value="Genomic_DNA"/>
</dbReference>
<reference evidence="4 5" key="1">
    <citation type="submission" date="2016-09" db="EMBL/GenBank/DDBJ databases">
        <authorList>
            <person name="Capua I."/>
            <person name="De Benedictis P."/>
            <person name="Joannis T."/>
            <person name="Lombin L.H."/>
            <person name="Cattoli G."/>
        </authorList>
    </citation>
    <scope>NUCLEOTIDE SEQUENCE [LARGE SCALE GENOMIC DNA]</scope>
    <source>
        <strain evidence="4 5">IMI 309357</strain>
    </source>
</reference>
<feature type="region of interest" description="Disordered" evidence="1">
    <location>
        <begin position="699"/>
        <end position="734"/>
    </location>
</feature>
<feature type="region of interest" description="Disordered" evidence="1">
    <location>
        <begin position="628"/>
        <end position="653"/>
    </location>
</feature>
<evidence type="ECO:0000256" key="1">
    <source>
        <dbReference type="SAM" id="MobiDB-lite"/>
    </source>
</evidence>
<evidence type="ECO:0000313" key="4">
    <source>
        <dbReference type="EMBL" id="OHE91474.1"/>
    </source>
</evidence>
<feature type="chain" id="PRO_5009601998" evidence="3">
    <location>
        <begin position="18"/>
        <end position="734"/>
    </location>
</feature>
<keyword evidence="3" id="KW-0732">Signal</keyword>
<accession>A0A1G4AQM1</accession>